<dbReference type="EMBL" id="JACGET010000011">
    <property type="protein sequence ID" value="MBN3106663.1"/>
    <property type="molecule type" value="Genomic_DNA"/>
</dbReference>
<dbReference type="EMBL" id="CP065031">
    <property type="protein sequence ID" value="QPK23299.1"/>
    <property type="molecule type" value="Genomic_DNA"/>
</dbReference>
<dbReference type="Proteomes" id="UP000269351">
    <property type="component" value="Chromosome"/>
</dbReference>
<evidence type="ECO:0000313" key="2">
    <source>
        <dbReference type="EMBL" id="QPK23299.1"/>
    </source>
</evidence>
<protein>
    <submittedName>
        <fullName evidence="2">Uncharacterized protein</fullName>
    </submittedName>
</protein>
<name>A0A7T0MZY2_9GAMM</name>
<sequence length="285" mass="30561">MKRRDFLAGGVAAMVSLPFHARTEVPMKQRVPNQLPIALRQPLSMQSGNEPMVLLADSAITQQTTTLGINLVAGTLLNFSYHTLSGNQPADYQNQVFLWSVSSDDVPWSSPAVAQSAILLDLPDGDQNLDNVEISAGAYILGYAVGPQHAEGEWSRYLNVVASAYIPAQLPGEQRRAAVPNRCSITPTFVGVSSLACDFAFLPGFNAKASNSWIGLWEGESISWTTPPKWFAAIAIDTNAGTAGINELSIVSGQKYTLGLYTSGYSSQALTLDLQRLACTATFSS</sequence>
<dbReference type="Proteomes" id="UP000762586">
    <property type="component" value="Unassembled WGS sequence"/>
</dbReference>
<reference evidence="1 4" key="1">
    <citation type="submission" date="2020-07" db="EMBL/GenBank/DDBJ databases">
        <title>A pangenomic view of the genus Pectobacterium provides insights into genome organization, phylogeny, and virulence.</title>
        <authorList>
            <person name="Jonkheer E."/>
            <person name="Brankovics B."/>
            <person name="Houwers I."/>
            <person name="Van Der Wolf J."/>
            <person name="Bonants P."/>
            <person name="Vreeburg R."/>
            <person name="Bollema R."/>
            <person name="De Haan J."/>
            <person name="Berke L."/>
            <person name="De Ridder D."/>
            <person name="Smit S."/>
            <person name="Van Der Lee T.A.J."/>
        </authorList>
    </citation>
    <scope>NUCLEOTIDE SEQUENCE [LARGE SCALE GENOMIC DNA]</scope>
    <source>
        <strain evidence="1 4">NAK:384</strain>
    </source>
</reference>
<dbReference type="RefSeq" id="WP_127110939.1">
    <property type="nucleotide sequence ID" value="NZ_BSWF01000001.1"/>
</dbReference>
<evidence type="ECO:0000313" key="1">
    <source>
        <dbReference type="EMBL" id="MBN3106663.1"/>
    </source>
</evidence>
<gene>
    <name evidence="2" type="ORF">F126LOC_016910</name>
    <name evidence="1" type="ORF">H4F48_11325</name>
</gene>
<evidence type="ECO:0000313" key="3">
    <source>
        <dbReference type="Proteomes" id="UP000269351"/>
    </source>
</evidence>
<evidence type="ECO:0000313" key="4">
    <source>
        <dbReference type="Proteomes" id="UP000762586"/>
    </source>
</evidence>
<reference evidence="2 3" key="2">
    <citation type="submission" date="2020-11" db="EMBL/GenBank/DDBJ databases">
        <title>Complete genome sequence of Pectobacterium brasiliense strain F126.</title>
        <authorList>
            <person name="Miroshnikov K."/>
            <person name="Vo T.N.H."/>
            <person name="Khodykina M.V."/>
            <person name="Kabanova A.P."/>
            <person name="Shneider M."/>
            <person name="Korzhenkov A."/>
            <person name="Toschakov S.V."/>
            <person name="Miroshnikov K.A."/>
            <person name="Ignatov A.N."/>
            <person name="Mikhailova Y.V."/>
            <person name="Shelenkov A."/>
            <person name="Yanushevich Y.G."/>
            <person name="Evseev P.V."/>
        </authorList>
    </citation>
    <scope>NUCLEOTIDE SEQUENCE [LARGE SCALE GENOMIC DNA]</scope>
    <source>
        <strain evidence="2 3">F126</strain>
    </source>
</reference>
<keyword evidence="4" id="KW-1185">Reference proteome</keyword>
<proteinExistence type="predicted"/>
<dbReference type="AlphaFoldDB" id="A0A7T0MZY2"/>
<accession>A0A7T0MZY2</accession>
<organism evidence="2 3">
    <name type="scientific">Pectobacterium brasiliense</name>
    <dbReference type="NCBI Taxonomy" id="180957"/>
    <lineage>
        <taxon>Bacteria</taxon>
        <taxon>Pseudomonadati</taxon>
        <taxon>Pseudomonadota</taxon>
        <taxon>Gammaproteobacteria</taxon>
        <taxon>Enterobacterales</taxon>
        <taxon>Pectobacteriaceae</taxon>
        <taxon>Pectobacterium</taxon>
    </lineage>
</organism>